<gene>
    <name evidence="1" type="ORF">D5086_024625</name>
</gene>
<accession>A0ACC4B7K3</accession>
<organism evidence="1 2">
    <name type="scientific">Populus alba</name>
    <name type="common">White poplar</name>
    <dbReference type="NCBI Taxonomy" id="43335"/>
    <lineage>
        <taxon>Eukaryota</taxon>
        <taxon>Viridiplantae</taxon>
        <taxon>Streptophyta</taxon>
        <taxon>Embryophyta</taxon>
        <taxon>Tracheophyta</taxon>
        <taxon>Spermatophyta</taxon>
        <taxon>Magnoliopsida</taxon>
        <taxon>eudicotyledons</taxon>
        <taxon>Gunneridae</taxon>
        <taxon>Pentapetalae</taxon>
        <taxon>rosids</taxon>
        <taxon>fabids</taxon>
        <taxon>Malpighiales</taxon>
        <taxon>Salicaceae</taxon>
        <taxon>Saliceae</taxon>
        <taxon>Populus</taxon>
    </lineage>
</organism>
<protein>
    <submittedName>
        <fullName evidence="1">Uncharacterized protein</fullName>
    </submittedName>
</protein>
<reference evidence="1 2" key="1">
    <citation type="journal article" date="2024" name="Plant Biotechnol. J.">
        <title>Genome and CRISPR/Cas9 system of a widespread forest tree (Populus alba) in the world.</title>
        <authorList>
            <person name="Liu Y.J."/>
            <person name="Jiang P.F."/>
            <person name="Han X.M."/>
            <person name="Li X.Y."/>
            <person name="Wang H.M."/>
            <person name="Wang Y.J."/>
            <person name="Wang X.X."/>
            <person name="Zeng Q.Y."/>
        </authorList>
    </citation>
    <scope>NUCLEOTIDE SEQUENCE [LARGE SCALE GENOMIC DNA]</scope>
    <source>
        <strain evidence="2">cv. PAL-ZL1</strain>
    </source>
</reference>
<dbReference type="EMBL" id="RCHU02000013">
    <property type="protein sequence ID" value="KAL3574012.1"/>
    <property type="molecule type" value="Genomic_DNA"/>
</dbReference>
<name>A0ACC4B7K3_POPAL</name>
<sequence>MSSIKTFSPRSKRDNTIVEKRIVFNGAALSSLKAAAHVNVNNSGSLKYEPSRVQVVTAFIWRALIKASQARHGCLCPSYLTHIVDMRRRTALPIPGNMCGNFGTMSIAQFIPGDDSTVQLHDVVNRIHEEMSSTFSECAKASNGDDIISIVTNKMLKMKEIFETTEIDVYLFNSWSRFPIYEADFGWERPEWNKAAALDVLTSVLLLQKR</sequence>
<comment type="caution">
    <text evidence="1">The sequence shown here is derived from an EMBL/GenBank/DDBJ whole genome shotgun (WGS) entry which is preliminary data.</text>
</comment>
<dbReference type="Proteomes" id="UP000309997">
    <property type="component" value="Unassembled WGS sequence"/>
</dbReference>
<evidence type="ECO:0000313" key="1">
    <source>
        <dbReference type="EMBL" id="KAL3574012.1"/>
    </source>
</evidence>
<evidence type="ECO:0000313" key="2">
    <source>
        <dbReference type="Proteomes" id="UP000309997"/>
    </source>
</evidence>
<keyword evidence="2" id="KW-1185">Reference proteome</keyword>
<proteinExistence type="predicted"/>